<feature type="transmembrane region" description="Helical" evidence="11">
    <location>
        <begin position="44"/>
        <end position="66"/>
    </location>
</feature>
<feature type="transmembrane region" description="Helical" evidence="11">
    <location>
        <begin position="203"/>
        <end position="226"/>
    </location>
</feature>
<evidence type="ECO:0000256" key="2">
    <source>
        <dbReference type="ARBA" id="ARBA00022670"/>
    </source>
</evidence>
<evidence type="ECO:0000256" key="7">
    <source>
        <dbReference type="ARBA" id="ARBA00022989"/>
    </source>
</evidence>
<keyword evidence="13" id="KW-0614">Plasmid</keyword>
<geneLocation type="plasmid" evidence="13 14">
    <name>pHl5678-1</name>
</geneLocation>
<dbReference type="EMBL" id="CP078064">
    <property type="protein sequence ID" value="UVE52230.1"/>
    <property type="molecule type" value="Genomic_DNA"/>
</dbReference>
<dbReference type="InterPro" id="IPR050083">
    <property type="entry name" value="HtpX_protease"/>
</dbReference>
<evidence type="ECO:0000256" key="4">
    <source>
        <dbReference type="ARBA" id="ARBA00022723"/>
    </source>
</evidence>
<keyword evidence="14" id="KW-1185">Reference proteome</keyword>
<accession>A0ABY5RL22</accession>
<name>A0ABY5RL22_HALLR</name>
<keyword evidence="8 10" id="KW-0482">Metalloprotease</keyword>
<keyword evidence="5 10" id="KW-0378">Hydrolase</keyword>
<organism evidence="13 14">
    <name type="scientific">Haloferax larsenii</name>
    <dbReference type="NCBI Taxonomy" id="302484"/>
    <lineage>
        <taxon>Archaea</taxon>
        <taxon>Methanobacteriati</taxon>
        <taxon>Methanobacteriota</taxon>
        <taxon>Stenosarchaea group</taxon>
        <taxon>Halobacteria</taxon>
        <taxon>Halobacteriales</taxon>
        <taxon>Haloferacaceae</taxon>
        <taxon>Haloferax</taxon>
    </lineage>
</organism>
<evidence type="ECO:0000313" key="13">
    <source>
        <dbReference type="EMBL" id="UVE52230.1"/>
    </source>
</evidence>
<feature type="domain" description="Peptidase M48" evidence="12">
    <location>
        <begin position="92"/>
        <end position="316"/>
    </location>
</feature>
<dbReference type="CDD" id="cd07327">
    <property type="entry name" value="M48B_HtpX_like"/>
    <property type="match status" value="1"/>
</dbReference>
<protein>
    <submittedName>
        <fullName evidence="13">M48 family metalloprotease</fullName>
        <ecNumber evidence="13">3.4.24.-</ecNumber>
    </submittedName>
</protein>
<proteinExistence type="inferred from homology"/>
<keyword evidence="1" id="KW-1003">Cell membrane</keyword>
<keyword evidence="3 11" id="KW-0812">Transmembrane</keyword>
<evidence type="ECO:0000256" key="8">
    <source>
        <dbReference type="ARBA" id="ARBA00023049"/>
    </source>
</evidence>
<dbReference type="EC" id="3.4.24.-" evidence="13"/>
<sequence length="324" mass="34306">MAASLAALAVCVLAVGIASGVVVSLMLVSAGLVSEFIVSISQVTSVRFAGAIIGGCTLLVLSLAVWGEREAPTHAIASIGARRADESEYPALFAVVDGVCRQADAPRPTIYLVPSDSPLSFTTGFTPQTARLVVSEQLLDCLDADELEAVVAHEISHVKNRDVSVMTAAALPIGAAHRVVTLLSGPTPGVEHGQVSRADLPDLFLTLGLGLVLPVWLCAHFLAASLSRAREFAADRGAVAITGHPTALATALQTIDDELPDRPESDIRTPELSAFAIVEPDRTGANGLFSGVRKRLRRPFETHPRIETRLERLRAMARSQERSD</sequence>
<dbReference type="Pfam" id="PF01435">
    <property type="entry name" value="Peptidase_M48"/>
    <property type="match status" value="1"/>
</dbReference>
<comment type="cofactor">
    <cofactor evidence="10">
        <name>Zn(2+)</name>
        <dbReference type="ChEBI" id="CHEBI:29105"/>
    </cofactor>
    <text evidence="10">Binds 1 zinc ion per subunit.</text>
</comment>
<comment type="similarity">
    <text evidence="10">Belongs to the peptidase M48 family.</text>
</comment>
<evidence type="ECO:0000256" key="10">
    <source>
        <dbReference type="RuleBase" id="RU003983"/>
    </source>
</evidence>
<dbReference type="PANTHER" id="PTHR43221:SF2">
    <property type="entry name" value="PROTEASE HTPX HOMOLOG"/>
    <property type="match status" value="1"/>
</dbReference>
<keyword evidence="4" id="KW-0479">Metal-binding</keyword>
<evidence type="ECO:0000259" key="12">
    <source>
        <dbReference type="Pfam" id="PF01435"/>
    </source>
</evidence>
<evidence type="ECO:0000313" key="14">
    <source>
        <dbReference type="Proteomes" id="UP001058330"/>
    </source>
</evidence>
<evidence type="ECO:0000256" key="1">
    <source>
        <dbReference type="ARBA" id="ARBA00022475"/>
    </source>
</evidence>
<reference evidence="13" key="1">
    <citation type="submission" date="2021-07" db="EMBL/GenBank/DDBJ databases">
        <title>Studies on halocins as antimicrobial molecules from haloarchaea.</title>
        <authorList>
            <person name="Kumar S."/>
            <person name="Khare S.K."/>
        </authorList>
    </citation>
    <scope>NUCLEOTIDE SEQUENCE</scope>
    <source>
        <strain evidence="13">NCIM 5678</strain>
        <plasmid evidence="13">pHl5678-1</plasmid>
    </source>
</reference>
<keyword evidence="6 10" id="KW-0862">Zinc</keyword>
<gene>
    <name evidence="13" type="ORF">KU306_16460</name>
</gene>
<keyword evidence="9 11" id="KW-0472">Membrane</keyword>
<keyword evidence="7 11" id="KW-1133">Transmembrane helix</keyword>
<evidence type="ECO:0000256" key="9">
    <source>
        <dbReference type="ARBA" id="ARBA00023136"/>
    </source>
</evidence>
<dbReference type="Gene3D" id="3.30.2010.10">
    <property type="entry name" value="Metalloproteases ('zincins'), catalytic domain"/>
    <property type="match status" value="1"/>
</dbReference>
<evidence type="ECO:0000256" key="5">
    <source>
        <dbReference type="ARBA" id="ARBA00022801"/>
    </source>
</evidence>
<dbReference type="GO" id="GO:0008237">
    <property type="term" value="F:metallopeptidase activity"/>
    <property type="evidence" value="ECO:0007669"/>
    <property type="project" value="UniProtKB-KW"/>
</dbReference>
<evidence type="ECO:0000256" key="3">
    <source>
        <dbReference type="ARBA" id="ARBA00022692"/>
    </source>
</evidence>
<dbReference type="InterPro" id="IPR001915">
    <property type="entry name" value="Peptidase_M48"/>
</dbReference>
<evidence type="ECO:0000256" key="11">
    <source>
        <dbReference type="SAM" id="Phobius"/>
    </source>
</evidence>
<dbReference type="PANTHER" id="PTHR43221">
    <property type="entry name" value="PROTEASE HTPX"/>
    <property type="match status" value="1"/>
</dbReference>
<dbReference type="Proteomes" id="UP001058330">
    <property type="component" value="Plasmid pHl5678-1"/>
</dbReference>
<evidence type="ECO:0000256" key="6">
    <source>
        <dbReference type="ARBA" id="ARBA00022833"/>
    </source>
</evidence>
<keyword evidence="2 10" id="KW-0645">Protease</keyword>